<dbReference type="InterPro" id="IPR032789">
    <property type="entry name" value="T2SS-T3SS_pil_N"/>
</dbReference>
<evidence type="ECO:0000313" key="6">
    <source>
        <dbReference type="Proteomes" id="UP000287027"/>
    </source>
</evidence>
<dbReference type="KEGG" id="aoy:EOV40_006545"/>
<dbReference type="GO" id="GO:0009306">
    <property type="term" value="P:protein secretion"/>
    <property type="evidence" value="ECO:0007669"/>
    <property type="project" value="InterPro"/>
</dbReference>
<keyword evidence="2" id="KW-1133">Transmembrane helix</keyword>
<organism evidence="5 6">
    <name type="scientific">Acetobacter oryzoeni</name>
    <dbReference type="NCBI Taxonomy" id="2500548"/>
    <lineage>
        <taxon>Bacteria</taxon>
        <taxon>Pseudomonadati</taxon>
        <taxon>Pseudomonadota</taxon>
        <taxon>Alphaproteobacteria</taxon>
        <taxon>Acetobacterales</taxon>
        <taxon>Acetobacteraceae</taxon>
        <taxon>Acetobacter</taxon>
    </lineage>
</organism>
<evidence type="ECO:0000256" key="2">
    <source>
        <dbReference type="SAM" id="Phobius"/>
    </source>
</evidence>
<dbReference type="InterPro" id="IPR001775">
    <property type="entry name" value="GspD/PilQ"/>
</dbReference>
<reference evidence="5 6" key="1">
    <citation type="submission" date="2019-08" db="EMBL/GenBank/DDBJ databases">
        <title>Acetobacter oryzioeni sp. nov., isolated from Korean rice wine vinegar.</title>
        <authorList>
            <person name="Baek J.H."/>
            <person name="Kim K.H."/>
            <person name="Jeon C.O."/>
            <person name="Han D.M."/>
        </authorList>
    </citation>
    <scope>NUCLEOTIDE SEQUENCE [LARGE SCALE GENOMIC DNA]</scope>
    <source>
        <strain evidence="5 6">B6</strain>
    </source>
</reference>
<dbReference type="PANTHER" id="PTHR30332:SF17">
    <property type="entry name" value="TYPE IV PILIATION SYSTEM PROTEIN DR_0774-RELATED"/>
    <property type="match status" value="1"/>
</dbReference>
<sequence length="506" mass="54190">MRTPDFNRLIFQMAERGGAQRLPAAGCDQDCASDRSKDKSVLMTTVRKISDSAYNRERSRKLVFLGLMALSGLFGNAIEFAGSAVAGQYVSAHGAPTIQVNVGAGHMLSLSQSAASVFVADPQIADVQIPSDNKIFILGKKSGTTTLFALDDNGNSIASWTIRVESDQTVFTPRAQTESEHAALQTTPNGSVLTGSVANADQADHLASLAHGIEGKEHPLANQMGVTHPLQVNLRIRIAEVSRSVAQQIGFNWSTVIKAGSFAFGLQSAAIAENTAASLFEGVNSSHVNAQTVLDAMANEHLVTLLAEPNLTAISGSTATFLAGGEFPIPVPQALGVTSIQYMQYGVSLAFTPTVLGAGLIHLKVRPTVSALSGTGSYQLNNLSVPALTMRQAQTEVELASGESFAIAGLLRNDADNNVQKFPILGDIPILGQLFRSSRFQRDQSELVIIITPYLVKPVDPLHTPDDPLRHIHQPNELERFFLGRLSDQQDLERMPHLNGTGFVFE</sequence>
<dbReference type="Pfam" id="PF00263">
    <property type="entry name" value="Secretin"/>
    <property type="match status" value="1"/>
</dbReference>
<keyword evidence="2" id="KW-0812">Transmembrane</keyword>
<dbReference type="PANTHER" id="PTHR30332">
    <property type="entry name" value="PROBABLE GENERAL SECRETION PATHWAY PROTEIN D"/>
    <property type="match status" value="1"/>
</dbReference>
<dbReference type="EMBL" id="CP042808">
    <property type="protein sequence ID" value="QEE85417.1"/>
    <property type="molecule type" value="Genomic_DNA"/>
</dbReference>
<name>A0A5B9GI39_9PROT</name>
<proteinExistence type="inferred from homology"/>
<dbReference type="GO" id="GO:0015627">
    <property type="term" value="C:type II protein secretion system complex"/>
    <property type="evidence" value="ECO:0007669"/>
    <property type="project" value="TreeGrafter"/>
</dbReference>
<dbReference type="InterPro" id="IPR004846">
    <property type="entry name" value="T2SS/T3SS_dom"/>
</dbReference>
<gene>
    <name evidence="5" type="ORF">EOV40_006545</name>
</gene>
<feature type="domain" description="Type II/III secretion system secretin-like" evidence="3">
    <location>
        <begin position="296"/>
        <end position="457"/>
    </location>
</feature>
<comment type="similarity">
    <text evidence="1">Belongs to the bacterial secretin family.</text>
</comment>
<keyword evidence="6" id="KW-1185">Reference proteome</keyword>
<keyword evidence="2" id="KW-0472">Membrane</keyword>
<evidence type="ECO:0000259" key="4">
    <source>
        <dbReference type="Pfam" id="PF13629"/>
    </source>
</evidence>
<dbReference type="PRINTS" id="PR00811">
    <property type="entry name" value="BCTERIALGSPD"/>
</dbReference>
<dbReference type="AlphaFoldDB" id="A0A5B9GI39"/>
<evidence type="ECO:0000313" key="5">
    <source>
        <dbReference type="EMBL" id="QEE85417.1"/>
    </source>
</evidence>
<feature type="transmembrane region" description="Helical" evidence="2">
    <location>
        <begin position="62"/>
        <end position="82"/>
    </location>
</feature>
<dbReference type="Proteomes" id="UP000287027">
    <property type="component" value="Chromosome"/>
</dbReference>
<protein>
    <submittedName>
        <fullName evidence="5">Type II and III secretion system protein family protein</fullName>
    </submittedName>
</protein>
<dbReference type="Pfam" id="PF13629">
    <property type="entry name" value="T2SS-T3SS_pil_N"/>
    <property type="match status" value="1"/>
</dbReference>
<accession>A0A5B9GI39</accession>
<dbReference type="InterPro" id="IPR050810">
    <property type="entry name" value="Bact_Secretion_Sys_Channel"/>
</dbReference>
<evidence type="ECO:0000256" key="1">
    <source>
        <dbReference type="RuleBase" id="RU004003"/>
    </source>
</evidence>
<feature type="domain" description="Pilus formation protein N-terminal" evidence="4">
    <location>
        <begin position="95"/>
        <end position="165"/>
    </location>
</feature>
<evidence type="ECO:0000259" key="3">
    <source>
        <dbReference type="Pfam" id="PF00263"/>
    </source>
</evidence>